<dbReference type="AlphaFoldDB" id="A0A921MFY3"/>
<dbReference type="Gene3D" id="1.10.357.10">
    <property type="entry name" value="Tetracycline Repressor, domain 2"/>
    <property type="match status" value="1"/>
</dbReference>
<dbReference type="GO" id="GO:0003700">
    <property type="term" value="F:DNA-binding transcription factor activity"/>
    <property type="evidence" value="ECO:0007669"/>
    <property type="project" value="TreeGrafter"/>
</dbReference>
<evidence type="ECO:0000259" key="2">
    <source>
        <dbReference type="Pfam" id="PF00440"/>
    </source>
</evidence>
<evidence type="ECO:0000256" key="1">
    <source>
        <dbReference type="ARBA" id="ARBA00023125"/>
    </source>
</evidence>
<dbReference type="Pfam" id="PF00440">
    <property type="entry name" value="TetR_N"/>
    <property type="match status" value="1"/>
</dbReference>
<organism evidence="3 4">
    <name type="scientific">Brevibacterium senegalense</name>
    <dbReference type="NCBI Taxonomy" id="1033736"/>
    <lineage>
        <taxon>Bacteria</taxon>
        <taxon>Bacillati</taxon>
        <taxon>Actinomycetota</taxon>
        <taxon>Actinomycetes</taxon>
        <taxon>Micrococcales</taxon>
        <taxon>Brevibacteriaceae</taxon>
        <taxon>Brevibacterium</taxon>
    </lineage>
</organism>
<comment type="caution">
    <text evidence="3">The sequence shown here is derived from an EMBL/GenBank/DDBJ whole genome shotgun (WGS) entry which is preliminary data.</text>
</comment>
<dbReference type="GO" id="GO:0000976">
    <property type="term" value="F:transcription cis-regulatory region binding"/>
    <property type="evidence" value="ECO:0007669"/>
    <property type="project" value="TreeGrafter"/>
</dbReference>
<keyword evidence="1" id="KW-0238">DNA-binding</keyword>
<evidence type="ECO:0000313" key="4">
    <source>
        <dbReference type="Proteomes" id="UP000784435"/>
    </source>
</evidence>
<reference evidence="3" key="2">
    <citation type="submission" date="2021-09" db="EMBL/GenBank/DDBJ databases">
        <authorList>
            <person name="Gilroy R."/>
        </authorList>
    </citation>
    <scope>NUCLEOTIDE SEQUENCE</scope>
    <source>
        <strain evidence="3">ChiGjej5B5-7349</strain>
    </source>
</reference>
<dbReference type="EMBL" id="DYUK01000204">
    <property type="protein sequence ID" value="HJG80634.1"/>
    <property type="molecule type" value="Genomic_DNA"/>
</dbReference>
<reference evidence="3" key="1">
    <citation type="journal article" date="2021" name="PeerJ">
        <title>Extensive microbial diversity within the chicken gut microbiome revealed by metagenomics and culture.</title>
        <authorList>
            <person name="Gilroy R."/>
            <person name="Ravi A."/>
            <person name="Getino M."/>
            <person name="Pursley I."/>
            <person name="Horton D.L."/>
            <person name="Alikhan N.F."/>
            <person name="Baker D."/>
            <person name="Gharbi K."/>
            <person name="Hall N."/>
            <person name="Watson M."/>
            <person name="Adriaenssens E.M."/>
            <person name="Foster-Nyarko E."/>
            <person name="Jarju S."/>
            <person name="Secka A."/>
            <person name="Antonio M."/>
            <person name="Oren A."/>
            <person name="Chaudhuri R.R."/>
            <person name="La Ragione R."/>
            <person name="Hildebrand F."/>
            <person name="Pallen M.J."/>
        </authorList>
    </citation>
    <scope>NUCLEOTIDE SEQUENCE</scope>
    <source>
        <strain evidence="3">ChiGjej5B5-7349</strain>
    </source>
</reference>
<sequence>MAPTRQELRQATRSRVLDVAGRQFQENGFAATTVRDVAASAGVSVGTVMAVGDKNGLLVQVFDALIAAEHERRSGSVPATASAAGDSTGGGPDAGTCADRVGALVQPFVALFTATPELSRTYASILVSGAHTSTLFTDLAAQLTEEFARAISLHGCTTQAEAPARAQALHAAYVGTLFTWSTRGTDDPSGLTDGLRAVFAAVCTCKE</sequence>
<dbReference type="PANTHER" id="PTHR30055">
    <property type="entry name" value="HTH-TYPE TRANSCRIPTIONAL REGULATOR RUTR"/>
    <property type="match status" value="1"/>
</dbReference>
<dbReference type="SUPFAM" id="SSF46689">
    <property type="entry name" value="Homeodomain-like"/>
    <property type="match status" value="1"/>
</dbReference>
<name>A0A921MFY3_9MICO</name>
<gene>
    <name evidence="3" type="ORF">K8V08_09515</name>
</gene>
<accession>A0A921MFY3</accession>
<evidence type="ECO:0000313" key="3">
    <source>
        <dbReference type="EMBL" id="HJG80634.1"/>
    </source>
</evidence>
<dbReference type="PANTHER" id="PTHR30055:SF226">
    <property type="entry name" value="HTH-TYPE TRANSCRIPTIONAL REGULATOR PKSA"/>
    <property type="match status" value="1"/>
</dbReference>
<dbReference type="InterPro" id="IPR050109">
    <property type="entry name" value="HTH-type_TetR-like_transc_reg"/>
</dbReference>
<dbReference type="Proteomes" id="UP000784435">
    <property type="component" value="Unassembled WGS sequence"/>
</dbReference>
<proteinExistence type="predicted"/>
<protein>
    <submittedName>
        <fullName evidence="3">TetR/AcrR family transcriptional regulator</fullName>
    </submittedName>
</protein>
<dbReference type="InterPro" id="IPR009057">
    <property type="entry name" value="Homeodomain-like_sf"/>
</dbReference>
<feature type="domain" description="HTH tetR-type" evidence="2">
    <location>
        <begin position="17"/>
        <end position="48"/>
    </location>
</feature>
<dbReference type="InterPro" id="IPR001647">
    <property type="entry name" value="HTH_TetR"/>
</dbReference>